<dbReference type="PROSITE" id="PS51837">
    <property type="entry name" value="LITAF"/>
    <property type="match status" value="1"/>
</dbReference>
<feature type="domain" description="LITAF" evidence="9">
    <location>
        <begin position="57"/>
        <end position="140"/>
    </location>
</feature>
<dbReference type="GO" id="GO:0008270">
    <property type="term" value="F:zinc ion binding"/>
    <property type="evidence" value="ECO:0007669"/>
    <property type="project" value="TreeGrafter"/>
</dbReference>
<evidence type="ECO:0000313" key="11">
    <source>
        <dbReference type="Proteomes" id="UP000786811"/>
    </source>
</evidence>
<dbReference type="Pfam" id="PF10601">
    <property type="entry name" value="zf-LITAF-like"/>
    <property type="match status" value="1"/>
</dbReference>
<dbReference type="InterPro" id="IPR006629">
    <property type="entry name" value="LITAF"/>
</dbReference>
<evidence type="ECO:0000256" key="6">
    <source>
        <dbReference type="ARBA" id="ARBA00022833"/>
    </source>
</evidence>
<feature type="region of interest" description="Disordered" evidence="8">
    <location>
        <begin position="1"/>
        <end position="53"/>
    </location>
</feature>
<keyword evidence="5" id="KW-0479">Metal-binding</keyword>
<dbReference type="PANTHER" id="PTHR23292">
    <property type="entry name" value="LIPOPOLYSACCHARIDE-INDUCED TUMOR NECROSIS FACTOR-ALPHA FACTOR"/>
    <property type="match status" value="1"/>
</dbReference>
<comment type="similarity">
    <text evidence="4">Belongs to the CDIP1/LITAF family.</text>
</comment>
<keyword evidence="11" id="KW-1185">Reference proteome</keyword>
<evidence type="ECO:0000256" key="3">
    <source>
        <dbReference type="ARBA" id="ARBA00004630"/>
    </source>
</evidence>
<keyword evidence="6" id="KW-0862">Zinc</keyword>
<sequence>MNPEGSPYPSQPGFTKPIYPNLPQPDFSQPPYPHPTAPEVPPPPPYTSEPLQTTAEPVVTLVQPAVNYGPESMHVTCPHCRAEISTRVETEPNLKTHMIALLLCLFQCWFCAPCVYCVDGCLVKKHYCPGCEQYLGSCEN</sequence>
<comment type="subcellular location">
    <subcellularLocation>
        <location evidence="2">Endosome membrane</location>
        <topology evidence="2">Peripheral membrane protein</topology>
    </subcellularLocation>
    <subcellularLocation>
        <location evidence="1">Late endosome membrane</location>
    </subcellularLocation>
    <subcellularLocation>
        <location evidence="3">Lysosome membrane</location>
        <topology evidence="3">Peripheral membrane protein</topology>
        <orientation evidence="3">Cytoplasmic side</orientation>
    </subcellularLocation>
</comment>
<gene>
    <name evidence="10" type="ORF">HICCMSTLAB_LOCUS3447</name>
</gene>
<dbReference type="SMART" id="SM00714">
    <property type="entry name" value="LITAF"/>
    <property type="match status" value="1"/>
</dbReference>
<evidence type="ECO:0000256" key="5">
    <source>
        <dbReference type="ARBA" id="ARBA00022723"/>
    </source>
</evidence>
<evidence type="ECO:0000256" key="4">
    <source>
        <dbReference type="ARBA" id="ARBA00005975"/>
    </source>
</evidence>
<organism evidence="10 11">
    <name type="scientific">Cotesia congregata</name>
    <name type="common">Parasitoid wasp</name>
    <name type="synonym">Apanteles congregatus</name>
    <dbReference type="NCBI Taxonomy" id="51543"/>
    <lineage>
        <taxon>Eukaryota</taxon>
        <taxon>Metazoa</taxon>
        <taxon>Ecdysozoa</taxon>
        <taxon>Arthropoda</taxon>
        <taxon>Hexapoda</taxon>
        <taxon>Insecta</taxon>
        <taxon>Pterygota</taxon>
        <taxon>Neoptera</taxon>
        <taxon>Endopterygota</taxon>
        <taxon>Hymenoptera</taxon>
        <taxon>Apocrita</taxon>
        <taxon>Ichneumonoidea</taxon>
        <taxon>Braconidae</taxon>
        <taxon>Microgastrinae</taxon>
        <taxon>Cotesia</taxon>
    </lineage>
</organism>
<accession>A0A8J2H7G5</accession>
<dbReference type="Proteomes" id="UP000786811">
    <property type="component" value="Unassembled WGS sequence"/>
</dbReference>
<evidence type="ECO:0000313" key="10">
    <source>
        <dbReference type="EMBL" id="CAG5082060.1"/>
    </source>
</evidence>
<dbReference type="PANTHER" id="PTHR23292:SF14">
    <property type="entry name" value="FI16615P1-RELATED"/>
    <property type="match status" value="1"/>
</dbReference>
<evidence type="ECO:0000256" key="2">
    <source>
        <dbReference type="ARBA" id="ARBA00004481"/>
    </source>
</evidence>
<name>A0A8J2H7G5_COTCN</name>
<evidence type="ECO:0000259" key="9">
    <source>
        <dbReference type="PROSITE" id="PS51837"/>
    </source>
</evidence>
<dbReference type="GO" id="GO:0031902">
    <property type="term" value="C:late endosome membrane"/>
    <property type="evidence" value="ECO:0007669"/>
    <property type="project" value="UniProtKB-SubCell"/>
</dbReference>
<dbReference type="GO" id="GO:0005765">
    <property type="term" value="C:lysosomal membrane"/>
    <property type="evidence" value="ECO:0007669"/>
    <property type="project" value="UniProtKB-SubCell"/>
</dbReference>
<evidence type="ECO:0000256" key="7">
    <source>
        <dbReference type="ARBA" id="ARBA00023136"/>
    </source>
</evidence>
<proteinExistence type="inferred from homology"/>
<dbReference type="InterPro" id="IPR037519">
    <property type="entry name" value="LITAF_fam"/>
</dbReference>
<dbReference type="EMBL" id="CAJNRD030001118">
    <property type="protein sequence ID" value="CAG5082060.1"/>
    <property type="molecule type" value="Genomic_DNA"/>
</dbReference>
<keyword evidence="7" id="KW-0472">Membrane</keyword>
<comment type="caution">
    <text evidence="10">The sequence shown here is derived from an EMBL/GenBank/DDBJ whole genome shotgun (WGS) entry which is preliminary data.</text>
</comment>
<dbReference type="AlphaFoldDB" id="A0A8J2H7G5"/>
<protein>
    <recommendedName>
        <fullName evidence="9">LITAF domain-containing protein</fullName>
    </recommendedName>
</protein>
<feature type="compositionally biased region" description="Pro residues" evidence="8">
    <location>
        <begin position="20"/>
        <end position="47"/>
    </location>
</feature>
<evidence type="ECO:0000256" key="1">
    <source>
        <dbReference type="ARBA" id="ARBA00004414"/>
    </source>
</evidence>
<reference evidence="10" key="1">
    <citation type="submission" date="2021-04" db="EMBL/GenBank/DDBJ databases">
        <authorList>
            <person name="Chebbi M.A.C M."/>
        </authorList>
    </citation>
    <scope>NUCLEOTIDE SEQUENCE</scope>
</reference>
<dbReference type="OrthoDB" id="5599753at2759"/>
<evidence type="ECO:0000256" key="8">
    <source>
        <dbReference type="SAM" id="MobiDB-lite"/>
    </source>
</evidence>